<dbReference type="STRING" id="869211.Spith_1944"/>
<dbReference type="PANTHER" id="PTHR32125">
    <property type="entry name" value="2-C-METHYL-D-ERYTHRITOL 4-PHOSPHATE CYTIDYLYLTRANSFERASE, CHLOROPLASTIC"/>
    <property type="match status" value="1"/>
</dbReference>
<proteinExistence type="predicted"/>
<dbReference type="InterPro" id="IPR034683">
    <property type="entry name" value="IspD/TarI"/>
</dbReference>
<dbReference type="OrthoDB" id="9806837at2"/>
<evidence type="ECO:0000256" key="2">
    <source>
        <dbReference type="ARBA" id="ARBA00022695"/>
    </source>
</evidence>
<dbReference type="InterPro" id="IPR029044">
    <property type="entry name" value="Nucleotide-diphossugar_trans"/>
</dbReference>
<dbReference type="RefSeq" id="WP_014625525.1">
    <property type="nucleotide sequence ID" value="NC_017583.1"/>
</dbReference>
<dbReference type="EMBL" id="CP002903">
    <property type="protein sequence ID" value="AEJ62202.1"/>
    <property type="molecule type" value="Genomic_DNA"/>
</dbReference>
<keyword evidence="2" id="KW-0548">Nucleotidyltransferase</keyword>
<dbReference type="Proteomes" id="UP000007254">
    <property type="component" value="Chromosome"/>
</dbReference>
<dbReference type="KEGG" id="stq:Spith_1944"/>
<dbReference type="InterPro" id="IPR050088">
    <property type="entry name" value="IspD/TarI_cytidylyltransf_bact"/>
</dbReference>
<dbReference type="PANTHER" id="PTHR32125:SF4">
    <property type="entry name" value="2-C-METHYL-D-ERYTHRITOL 4-PHOSPHATE CYTIDYLYLTRANSFERASE, CHLOROPLASTIC"/>
    <property type="match status" value="1"/>
</dbReference>
<dbReference type="GO" id="GO:0008299">
    <property type="term" value="P:isoprenoid biosynthetic process"/>
    <property type="evidence" value="ECO:0007669"/>
    <property type="project" value="InterPro"/>
</dbReference>
<reference evidence="3 4" key="1">
    <citation type="submission" date="2011-06" db="EMBL/GenBank/DDBJ databases">
        <title>The complete genome of Spirochaeta thermophila DSM 6578.</title>
        <authorList>
            <consortium name="US DOE Joint Genome Institute (JGI-PGF)"/>
            <person name="Lucas S."/>
            <person name="Lapidus A."/>
            <person name="Bruce D."/>
            <person name="Goodwin L."/>
            <person name="Pitluck S."/>
            <person name="Peters L."/>
            <person name="Kyrpides N."/>
            <person name="Mavromatis K."/>
            <person name="Ivanova N."/>
            <person name="Mikailova N."/>
            <person name="Pagani I."/>
            <person name="Chertkov O."/>
            <person name="Detter J.C."/>
            <person name="Tapia R."/>
            <person name="Han C."/>
            <person name="Land M."/>
            <person name="Hauser L."/>
            <person name="Markowitz V."/>
            <person name="Cheng J.-F."/>
            <person name="Hugenholtz P."/>
            <person name="Woyke T."/>
            <person name="Wu D."/>
            <person name="Spring S."/>
            <person name="Merkhoffer B."/>
            <person name="Schneider S."/>
            <person name="Klenk H.-P."/>
            <person name="Eisen J.A."/>
        </authorList>
    </citation>
    <scope>NUCLEOTIDE SEQUENCE [LARGE SCALE GENOMIC DNA]</scope>
    <source>
        <strain evidence="4">ATCC 700085 / DSM 6578 / Z-1203</strain>
    </source>
</reference>
<gene>
    <name evidence="3" type="ordered locus">Spith_1944</name>
</gene>
<evidence type="ECO:0000313" key="3">
    <source>
        <dbReference type="EMBL" id="AEJ62202.1"/>
    </source>
</evidence>
<accession>G0GDS2</accession>
<dbReference type="AlphaFoldDB" id="G0GDS2"/>
<dbReference type="SUPFAM" id="SSF53448">
    <property type="entry name" value="Nucleotide-diphospho-sugar transferases"/>
    <property type="match status" value="1"/>
</dbReference>
<dbReference type="HOGENOM" id="CLU_061281_2_2_12"/>
<organism evidence="3 4">
    <name type="scientific">Winmispira thermophila (strain ATCC 700085 / DSM 6578 / Z-1203)</name>
    <name type="common">Spirochaeta thermophila</name>
    <dbReference type="NCBI Taxonomy" id="869211"/>
    <lineage>
        <taxon>Bacteria</taxon>
        <taxon>Pseudomonadati</taxon>
        <taxon>Spirochaetota</taxon>
        <taxon>Spirochaetia</taxon>
        <taxon>Winmispirales</taxon>
        <taxon>Winmispiraceae</taxon>
        <taxon>Winmispira</taxon>
    </lineage>
</organism>
<dbReference type="CDD" id="cd02516">
    <property type="entry name" value="CDP-ME_synthetase"/>
    <property type="match status" value="1"/>
</dbReference>
<sequence length="224" mass="24537">MSADAGFVVTAAGASARMGGARKKEYRLLDGLPVLLHSIQAAFRTGLFDRYVVVLPPGDEAVWYDELLPLLDNPCRDLVTLAPGGTSRQESVFHALEALSGDPPEIVLIHDGARPWVSPDLIGRVYRKAREKGACIPVVALVDAPKRIGPTGEVVEHLDKHHLVGAQTPQGFRFSLIYEAHRRFHDRLHLFPDDAALCHAAGIPVHTVEGDPVNRKITFPWDLP</sequence>
<dbReference type="Pfam" id="PF01128">
    <property type="entry name" value="IspD"/>
    <property type="match status" value="1"/>
</dbReference>
<name>G0GDS2_WINT7</name>
<dbReference type="InterPro" id="IPR018294">
    <property type="entry name" value="ISPD_synthase_CS"/>
</dbReference>
<evidence type="ECO:0000313" key="4">
    <source>
        <dbReference type="Proteomes" id="UP000007254"/>
    </source>
</evidence>
<evidence type="ECO:0000256" key="1">
    <source>
        <dbReference type="ARBA" id="ARBA00022679"/>
    </source>
</evidence>
<dbReference type="GO" id="GO:0050518">
    <property type="term" value="F:2-C-methyl-D-erythritol 4-phosphate cytidylyltransferase activity"/>
    <property type="evidence" value="ECO:0007669"/>
    <property type="project" value="TreeGrafter"/>
</dbReference>
<dbReference type="PROSITE" id="PS01295">
    <property type="entry name" value="ISPD"/>
    <property type="match status" value="1"/>
</dbReference>
<dbReference type="Gene3D" id="3.90.550.10">
    <property type="entry name" value="Spore Coat Polysaccharide Biosynthesis Protein SpsA, Chain A"/>
    <property type="match status" value="1"/>
</dbReference>
<protein>
    <submittedName>
        <fullName evidence="3">4-diphosphocytidyl-2C-methyl-D-erythritolsynthas e</fullName>
    </submittedName>
</protein>
<keyword evidence="4" id="KW-1185">Reference proteome</keyword>
<keyword evidence="1" id="KW-0808">Transferase</keyword>